<sequence>MPGIRAGMVSSTQRKHGKPAKLSASSRCVGLSSATLVKAHCKGRRKKTPPSPRPAPILLLPPEIVHLILGILDRRDQNSLNRANKWLYSVINPVIYAQNVRSNDAAGSCIFWAAEHGQLGTLKHALAAGANLEAPAPLLHKRTTAGSDGSAEDSNDDDDDDDANAPTNNTTAVSAPAAPATGTPPQARDEHGVPPPPNRTPFATPLHLAVKHGHSEVVAWLLDNGVDINAPSYRLCDCQALKFERSLLRRPSEYPRWRPLHTAMCAGERIIAELLIHRGASHDLDATPAPGSGVTALHGAAATGMVPIIKLLALEDVDLDVNQRDRYENTALHYVSELYSPRDSADIRVTITKLLALGADIEAPNDRGHTPLLNACFRGNFAVAHRLVSIGANAEPHRNIRKFRDIRPLYFCALPRHEFFELDHAPVKHDEFELNRLALIKALVENGARVDARYDKRGHREATALMFACELAEPRVVSAFIQCGAFVNAQDRSGRTPLYYACSVRVDLRAEVPQIACALLHRGARMDLEEEPNCSPLDWAVMQVRWTEDKVLQYMLRYATDVNVSKPRLKAALRKCSSSGNHKALKMLLHFTQRFYGITDEDVKEYLGLIIGQSDPWNQVETFETMLNFGRPVYSNEMLLLMTIQRKNRDLSLALLTKRFVSVSQPRFQCNLTFLHLACQWGDVEVVRELLERGADVDVFDSELRTPLSMAVTENHSDVAIALMKEAADPHLRPSEDLLKQIFSDEDDNDEDGEYWRMMKRNYQTAFDLAIRDSRECILDEMLMRFALPEIPPKAKSNYMVRACQNPNTRILESILCKDIDQAAAARCLHTMLRDIWNLRTTRHLCLNHLEAVKLLVDRIENLTDQVWHLIAEIAYYSGCDQEKHQVKKMLINELRIRATQDGREPHLSLMMVQRVGE</sequence>
<feature type="repeat" description="ANK" evidence="3">
    <location>
        <begin position="367"/>
        <end position="399"/>
    </location>
</feature>
<organism evidence="5 6">
    <name type="scientific">Cladorrhinum samala</name>
    <dbReference type="NCBI Taxonomy" id="585594"/>
    <lineage>
        <taxon>Eukaryota</taxon>
        <taxon>Fungi</taxon>
        <taxon>Dikarya</taxon>
        <taxon>Ascomycota</taxon>
        <taxon>Pezizomycotina</taxon>
        <taxon>Sordariomycetes</taxon>
        <taxon>Sordariomycetidae</taxon>
        <taxon>Sordariales</taxon>
        <taxon>Podosporaceae</taxon>
        <taxon>Cladorrhinum</taxon>
    </lineage>
</organism>
<evidence type="ECO:0000256" key="1">
    <source>
        <dbReference type="ARBA" id="ARBA00022737"/>
    </source>
</evidence>
<dbReference type="PROSITE" id="PS50088">
    <property type="entry name" value="ANK_REPEAT"/>
    <property type="match status" value="4"/>
</dbReference>
<dbReference type="Gene3D" id="1.25.40.20">
    <property type="entry name" value="Ankyrin repeat-containing domain"/>
    <property type="match status" value="4"/>
</dbReference>
<dbReference type="PROSITE" id="PS50297">
    <property type="entry name" value="ANK_REP_REGION"/>
    <property type="match status" value="3"/>
</dbReference>
<proteinExistence type="predicted"/>
<feature type="repeat" description="ANK" evidence="3">
    <location>
        <begin position="292"/>
        <end position="324"/>
    </location>
</feature>
<feature type="region of interest" description="Disordered" evidence="4">
    <location>
        <begin position="141"/>
        <end position="204"/>
    </location>
</feature>
<accession>A0AAV9HSW0</accession>
<dbReference type="SMART" id="SM00248">
    <property type="entry name" value="ANK"/>
    <property type="match status" value="13"/>
</dbReference>
<comment type="caution">
    <text evidence="5">The sequence shown here is derived from an EMBL/GenBank/DDBJ whole genome shotgun (WGS) entry which is preliminary data.</text>
</comment>
<evidence type="ECO:0000313" key="6">
    <source>
        <dbReference type="Proteomes" id="UP001321749"/>
    </source>
</evidence>
<evidence type="ECO:0000313" key="5">
    <source>
        <dbReference type="EMBL" id="KAK4463952.1"/>
    </source>
</evidence>
<dbReference type="PANTHER" id="PTHR24198:SF165">
    <property type="entry name" value="ANKYRIN REPEAT-CONTAINING PROTEIN-RELATED"/>
    <property type="match status" value="1"/>
</dbReference>
<feature type="compositionally biased region" description="Acidic residues" evidence="4">
    <location>
        <begin position="150"/>
        <end position="163"/>
    </location>
</feature>
<feature type="repeat" description="ANK" evidence="3">
    <location>
        <begin position="204"/>
        <end position="233"/>
    </location>
</feature>
<evidence type="ECO:0000256" key="4">
    <source>
        <dbReference type="SAM" id="MobiDB-lite"/>
    </source>
</evidence>
<gene>
    <name evidence="5" type="ORF">QBC42DRAFT_264336</name>
</gene>
<reference evidence="5" key="1">
    <citation type="journal article" date="2023" name="Mol. Phylogenet. Evol.">
        <title>Genome-scale phylogeny and comparative genomics of the fungal order Sordariales.</title>
        <authorList>
            <person name="Hensen N."/>
            <person name="Bonometti L."/>
            <person name="Westerberg I."/>
            <person name="Brannstrom I.O."/>
            <person name="Guillou S."/>
            <person name="Cros-Aarteil S."/>
            <person name="Calhoun S."/>
            <person name="Haridas S."/>
            <person name="Kuo A."/>
            <person name="Mondo S."/>
            <person name="Pangilinan J."/>
            <person name="Riley R."/>
            <person name="LaButti K."/>
            <person name="Andreopoulos B."/>
            <person name="Lipzen A."/>
            <person name="Chen C."/>
            <person name="Yan M."/>
            <person name="Daum C."/>
            <person name="Ng V."/>
            <person name="Clum A."/>
            <person name="Steindorff A."/>
            <person name="Ohm R.A."/>
            <person name="Martin F."/>
            <person name="Silar P."/>
            <person name="Natvig D.O."/>
            <person name="Lalanne C."/>
            <person name="Gautier V."/>
            <person name="Ament-Velasquez S.L."/>
            <person name="Kruys A."/>
            <person name="Hutchinson M.I."/>
            <person name="Powell A.J."/>
            <person name="Barry K."/>
            <person name="Miller A.N."/>
            <person name="Grigoriev I.V."/>
            <person name="Debuchy R."/>
            <person name="Gladieux P."/>
            <person name="Hiltunen Thoren M."/>
            <person name="Johannesson H."/>
        </authorList>
    </citation>
    <scope>NUCLEOTIDE SEQUENCE</scope>
    <source>
        <strain evidence="5">PSN324</strain>
    </source>
</reference>
<dbReference type="SUPFAM" id="SSF48403">
    <property type="entry name" value="Ankyrin repeat"/>
    <property type="match status" value="3"/>
</dbReference>
<reference evidence="5" key="2">
    <citation type="submission" date="2023-06" db="EMBL/GenBank/DDBJ databases">
        <authorList>
            <consortium name="Lawrence Berkeley National Laboratory"/>
            <person name="Mondo S.J."/>
            <person name="Hensen N."/>
            <person name="Bonometti L."/>
            <person name="Westerberg I."/>
            <person name="Brannstrom I.O."/>
            <person name="Guillou S."/>
            <person name="Cros-Aarteil S."/>
            <person name="Calhoun S."/>
            <person name="Haridas S."/>
            <person name="Kuo A."/>
            <person name="Pangilinan J."/>
            <person name="Riley R."/>
            <person name="Labutti K."/>
            <person name="Andreopoulos B."/>
            <person name="Lipzen A."/>
            <person name="Chen C."/>
            <person name="Yanf M."/>
            <person name="Daum C."/>
            <person name="Ng V."/>
            <person name="Clum A."/>
            <person name="Steindorff A."/>
            <person name="Ohm R."/>
            <person name="Martin F."/>
            <person name="Silar P."/>
            <person name="Natvig D."/>
            <person name="Lalanne C."/>
            <person name="Gautier V."/>
            <person name="Ament-Velasquez S.L."/>
            <person name="Kruys A."/>
            <person name="Hutchinson M.I."/>
            <person name="Powell A.J."/>
            <person name="Barry K."/>
            <person name="Miller A.N."/>
            <person name="Grigoriev I.V."/>
            <person name="Debuchy R."/>
            <person name="Gladieux P."/>
            <person name="Thoren M.H."/>
            <person name="Johannesson H."/>
        </authorList>
    </citation>
    <scope>NUCLEOTIDE SEQUENCE</scope>
    <source>
        <strain evidence="5">PSN324</strain>
    </source>
</reference>
<dbReference type="InterPro" id="IPR002110">
    <property type="entry name" value="Ankyrin_rpt"/>
</dbReference>
<dbReference type="EMBL" id="MU864953">
    <property type="protein sequence ID" value="KAK4463952.1"/>
    <property type="molecule type" value="Genomic_DNA"/>
</dbReference>
<dbReference type="PRINTS" id="PR01415">
    <property type="entry name" value="ANKYRIN"/>
</dbReference>
<dbReference type="AlphaFoldDB" id="A0AAV9HSW0"/>
<name>A0AAV9HSW0_9PEZI</name>
<dbReference type="Pfam" id="PF13857">
    <property type="entry name" value="Ank_5"/>
    <property type="match status" value="1"/>
</dbReference>
<evidence type="ECO:0000256" key="3">
    <source>
        <dbReference type="PROSITE-ProRule" id="PRU00023"/>
    </source>
</evidence>
<dbReference type="InterPro" id="IPR036770">
    <property type="entry name" value="Ankyrin_rpt-contain_sf"/>
</dbReference>
<keyword evidence="2 3" id="KW-0040">ANK repeat</keyword>
<dbReference type="Proteomes" id="UP001321749">
    <property type="component" value="Unassembled WGS sequence"/>
</dbReference>
<evidence type="ECO:0000256" key="2">
    <source>
        <dbReference type="ARBA" id="ARBA00023043"/>
    </source>
</evidence>
<dbReference type="Pfam" id="PF12796">
    <property type="entry name" value="Ank_2"/>
    <property type="match status" value="2"/>
</dbReference>
<feature type="region of interest" description="Disordered" evidence="4">
    <location>
        <begin position="1"/>
        <end position="24"/>
    </location>
</feature>
<protein>
    <submittedName>
        <fullName evidence="5">Ankyrin repeat-containing domain protein</fullName>
    </submittedName>
</protein>
<feature type="repeat" description="ANK" evidence="3">
    <location>
        <begin position="670"/>
        <end position="702"/>
    </location>
</feature>
<keyword evidence="1" id="KW-0677">Repeat</keyword>
<dbReference type="PANTHER" id="PTHR24198">
    <property type="entry name" value="ANKYRIN REPEAT AND PROTEIN KINASE DOMAIN-CONTAINING PROTEIN"/>
    <property type="match status" value="1"/>
</dbReference>
<feature type="compositionally biased region" description="Low complexity" evidence="4">
    <location>
        <begin position="164"/>
        <end position="185"/>
    </location>
</feature>
<keyword evidence="6" id="KW-1185">Reference proteome</keyword>